<evidence type="ECO:0008006" key="12">
    <source>
        <dbReference type="Google" id="ProtNLM"/>
    </source>
</evidence>
<gene>
    <name evidence="11" type="ORF">AVDCRST_MAG13-3218</name>
</gene>
<feature type="domain" description="Inhibitor I9" evidence="10">
    <location>
        <begin position="71"/>
        <end position="108"/>
    </location>
</feature>
<reference evidence="11" key="1">
    <citation type="submission" date="2020-02" db="EMBL/GenBank/DDBJ databases">
        <authorList>
            <person name="Meier V. D."/>
        </authorList>
    </citation>
    <scope>NUCLEOTIDE SEQUENCE</scope>
    <source>
        <strain evidence="11">AVDCRST_MAG13</strain>
    </source>
</reference>
<keyword evidence="8" id="KW-0732">Signal</keyword>
<feature type="active site" description="Charge relay system" evidence="5">
    <location>
        <position position="177"/>
    </location>
</feature>
<evidence type="ECO:0000256" key="4">
    <source>
        <dbReference type="ARBA" id="ARBA00022825"/>
    </source>
</evidence>
<protein>
    <recommendedName>
        <fullName evidence="12">Peptidase S8/S53 domain-containing protein</fullName>
    </recommendedName>
</protein>
<evidence type="ECO:0000256" key="8">
    <source>
        <dbReference type="SAM" id="SignalP"/>
    </source>
</evidence>
<feature type="non-terminal residue" evidence="11">
    <location>
        <position position="445"/>
    </location>
</feature>
<dbReference type="InterPro" id="IPR000209">
    <property type="entry name" value="Peptidase_S8/S53_dom"/>
</dbReference>
<dbReference type="InterPro" id="IPR022398">
    <property type="entry name" value="Peptidase_S8_His-AS"/>
</dbReference>
<organism evidence="11">
    <name type="scientific">uncultured Solirubrobacteraceae bacterium</name>
    <dbReference type="NCBI Taxonomy" id="1162706"/>
    <lineage>
        <taxon>Bacteria</taxon>
        <taxon>Bacillati</taxon>
        <taxon>Actinomycetota</taxon>
        <taxon>Thermoleophilia</taxon>
        <taxon>Solirubrobacterales</taxon>
        <taxon>Solirubrobacteraceae</taxon>
        <taxon>environmental samples</taxon>
    </lineage>
</organism>
<feature type="signal peptide" evidence="8">
    <location>
        <begin position="1"/>
        <end position="27"/>
    </location>
</feature>
<sequence>MFPSRLPLLLSLSTLALGLSAAAPAGAAPLDRIPEPTAPGPYIVVYESGVADPLEKTRGVERRLGVRSRARFSRAVEGFAGTLTPRQVRALGDDPQVAYIAPDRPRSIAGSVALRSGETAPTGTRRIGAATTSTTREAATAGVAVVDTGVDLDHPDLAVGAGRDCTGTGSADDDNGHGTHVAGSIGARNTGAGVVGVAPGTTIHPVKVLDAAGGGTDSEVICGLDWVAGNARALRIGVANLSLGGPGVDDGACGARAFDPLHAAICKLTDGGVNVVVAAGNENVDLGGVAPAAYPEVLTVAAMSDSDGVRGGTGGTSACGRPDDTFADFSNYATAAADAAHTIAAPGVCITSTARGGGYARMSGTSMAAPHVAGIVASCLGEAGAAGPCTGLTPGAVIAKLRGDARDRLARDPASGFAGDPSRPVDGRVYGPLAWAGSASTSPSS</sequence>
<evidence type="ECO:0000256" key="3">
    <source>
        <dbReference type="ARBA" id="ARBA00022801"/>
    </source>
</evidence>
<dbReference type="SUPFAM" id="SSF52743">
    <property type="entry name" value="Subtilisin-like"/>
    <property type="match status" value="1"/>
</dbReference>
<dbReference type="InterPro" id="IPR050131">
    <property type="entry name" value="Peptidase_S8_subtilisin-like"/>
</dbReference>
<dbReference type="Gene3D" id="3.30.70.80">
    <property type="entry name" value="Peptidase S8 propeptide/proteinase inhibitor I9"/>
    <property type="match status" value="1"/>
</dbReference>
<evidence type="ECO:0000256" key="2">
    <source>
        <dbReference type="ARBA" id="ARBA00022670"/>
    </source>
</evidence>
<evidence type="ECO:0000256" key="6">
    <source>
        <dbReference type="RuleBase" id="RU003355"/>
    </source>
</evidence>
<comment type="similarity">
    <text evidence="1 5 6">Belongs to the peptidase S8 family.</text>
</comment>
<dbReference type="GO" id="GO:0004252">
    <property type="term" value="F:serine-type endopeptidase activity"/>
    <property type="evidence" value="ECO:0007669"/>
    <property type="project" value="UniProtKB-UniRule"/>
</dbReference>
<dbReference type="PROSITE" id="PS51892">
    <property type="entry name" value="SUBTILASE"/>
    <property type="match status" value="1"/>
</dbReference>
<evidence type="ECO:0000256" key="5">
    <source>
        <dbReference type="PROSITE-ProRule" id="PRU01240"/>
    </source>
</evidence>
<dbReference type="SUPFAM" id="SSF54897">
    <property type="entry name" value="Protease propeptides/inhibitors"/>
    <property type="match status" value="1"/>
</dbReference>
<dbReference type="Pfam" id="PF05922">
    <property type="entry name" value="Inhibitor_I9"/>
    <property type="match status" value="1"/>
</dbReference>
<dbReference type="InterPro" id="IPR036852">
    <property type="entry name" value="Peptidase_S8/S53_dom_sf"/>
</dbReference>
<dbReference type="InterPro" id="IPR010259">
    <property type="entry name" value="S8pro/Inhibitor_I9"/>
</dbReference>
<keyword evidence="4 5" id="KW-0720">Serine protease</keyword>
<evidence type="ECO:0000259" key="9">
    <source>
        <dbReference type="Pfam" id="PF00082"/>
    </source>
</evidence>
<dbReference type="PROSITE" id="PS00136">
    <property type="entry name" value="SUBTILASE_ASP"/>
    <property type="match status" value="1"/>
</dbReference>
<dbReference type="EMBL" id="CADCVO010000515">
    <property type="protein sequence ID" value="CAA9518442.1"/>
    <property type="molecule type" value="Genomic_DNA"/>
</dbReference>
<dbReference type="InterPro" id="IPR023828">
    <property type="entry name" value="Peptidase_S8_Ser-AS"/>
</dbReference>
<dbReference type="PRINTS" id="PR00723">
    <property type="entry name" value="SUBTILISIN"/>
</dbReference>
<dbReference type="InterPro" id="IPR023827">
    <property type="entry name" value="Peptidase_S8_Asp-AS"/>
</dbReference>
<keyword evidence="3 5" id="KW-0378">Hydrolase</keyword>
<dbReference type="AlphaFoldDB" id="A0A6J4TBU3"/>
<accession>A0A6J4TBU3</accession>
<feature type="active site" description="Charge relay system" evidence="5">
    <location>
        <position position="366"/>
    </location>
</feature>
<dbReference type="InterPro" id="IPR015500">
    <property type="entry name" value="Peptidase_S8_subtilisin-rel"/>
</dbReference>
<feature type="chain" id="PRO_5026898175" description="Peptidase S8/S53 domain-containing protein" evidence="8">
    <location>
        <begin position="28"/>
        <end position="445"/>
    </location>
</feature>
<feature type="region of interest" description="Disordered" evidence="7">
    <location>
        <begin position="115"/>
        <end position="134"/>
    </location>
</feature>
<feature type="domain" description="Peptidase S8/S53" evidence="9">
    <location>
        <begin position="143"/>
        <end position="381"/>
    </location>
</feature>
<dbReference type="GO" id="GO:0006508">
    <property type="term" value="P:proteolysis"/>
    <property type="evidence" value="ECO:0007669"/>
    <property type="project" value="UniProtKB-KW"/>
</dbReference>
<keyword evidence="2 5" id="KW-0645">Protease</keyword>
<dbReference type="InterPro" id="IPR037045">
    <property type="entry name" value="S8pro/Inhibitor_I9_sf"/>
</dbReference>
<dbReference type="Pfam" id="PF00082">
    <property type="entry name" value="Peptidase_S8"/>
    <property type="match status" value="1"/>
</dbReference>
<evidence type="ECO:0000256" key="7">
    <source>
        <dbReference type="SAM" id="MobiDB-lite"/>
    </source>
</evidence>
<evidence type="ECO:0000259" key="10">
    <source>
        <dbReference type="Pfam" id="PF05922"/>
    </source>
</evidence>
<evidence type="ECO:0000256" key="1">
    <source>
        <dbReference type="ARBA" id="ARBA00011073"/>
    </source>
</evidence>
<name>A0A6J4TBU3_9ACTN</name>
<dbReference type="PANTHER" id="PTHR43806">
    <property type="entry name" value="PEPTIDASE S8"/>
    <property type="match status" value="1"/>
</dbReference>
<dbReference type="PROSITE" id="PS00137">
    <property type="entry name" value="SUBTILASE_HIS"/>
    <property type="match status" value="1"/>
</dbReference>
<evidence type="ECO:0000313" key="11">
    <source>
        <dbReference type="EMBL" id="CAA9518442.1"/>
    </source>
</evidence>
<dbReference type="PANTHER" id="PTHR43806:SF11">
    <property type="entry name" value="CEREVISIN-RELATED"/>
    <property type="match status" value="1"/>
</dbReference>
<dbReference type="PROSITE" id="PS00138">
    <property type="entry name" value="SUBTILASE_SER"/>
    <property type="match status" value="1"/>
</dbReference>
<feature type="active site" description="Charge relay system" evidence="5">
    <location>
        <position position="147"/>
    </location>
</feature>
<proteinExistence type="inferred from homology"/>
<dbReference type="Gene3D" id="3.40.50.200">
    <property type="entry name" value="Peptidase S8/S53 domain"/>
    <property type="match status" value="1"/>
</dbReference>